<dbReference type="PANTHER" id="PTHR43364">
    <property type="entry name" value="NADH-SPECIFIC METHYLGLYOXAL REDUCTASE-RELATED"/>
    <property type="match status" value="1"/>
</dbReference>
<keyword evidence="4" id="KW-1185">Reference proteome</keyword>
<dbReference type="SUPFAM" id="SSF51430">
    <property type="entry name" value="NAD(P)-linked oxidoreductase"/>
    <property type="match status" value="1"/>
</dbReference>
<sequence>MTPRLLTAEPGTDPVDDLTTDTTRISGSAGRPWAAADESAASNPAVVAPLEVHPSAPIQILGSSGSIGASMRRALGETDLEVFPVALGTSVFGWTAQSDASTGILNRYADCGGNFIDTADSYSAGRSEHIIGTWMARRGNRDDMVVATKVGNHPDNPGLGPVSMVRAVEASLQRLQTDHIDLLYFHLDDRSVPLEDSLGTAQWLIESGKVRYLGASNFTAERLVEARILSAAGYPRFEALETHYSLLHRGPFEGDLGLVSRGQGLGVMPYFGLENGFLTGKYRSRADLDDSARSARVSRHLNRNGLRVLHALDLVAKEQDAPIASIALAWLLNRPGVVAPVASASRPEQVDALVQAAAIRLTRTQMVELERATRV</sequence>
<dbReference type="GO" id="GO:0005829">
    <property type="term" value="C:cytosol"/>
    <property type="evidence" value="ECO:0007669"/>
    <property type="project" value="TreeGrafter"/>
</dbReference>
<evidence type="ECO:0000313" key="3">
    <source>
        <dbReference type="EMBL" id="PWC07216.1"/>
    </source>
</evidence>
<dbReference type="EMBL" id="QEFB01000005">
    <property type="protein sequence ID" value="PWC07216.1"/>
    <property type="molecule type" value="Genomic_DNA"/>
</dbReference>
<dbReference type="KEGG" id="myl:C3E77_04880"/>
<dbReference type="InterPro" id="IPR023210">
    <property type="entry name" value="NADP_OxRdtase_dom"/>
</dbReference>
<dbReference type="PANTHER" id="PTHR43364:SF6">
    <property type="entry name" value="OXIDOREDUCTASE-RELATED"/>
    <property type="match status" value="1"/>
</dbReference>
<organism evidence="3 4">
    <name type="scientific">Mycetocola zhujimingii</name>
    <dbReference type="NCBI Taxonomy" id="2079792"/>
    <lineage>
        <taxon>Bacteria</taxon>
        <taxon>Bacillati</taxon>
        <taxon>Actinomycetota</taxon>
        <taxon>Actinomycetes</taxon>
        <taxon>Micrococcales</taxon>
        <taxon>Microbacteriaceae</taxon>
        <taxon>Mycetocola</taxon>
    </lineage>
</organism>
<feature type="region of interest" description="Disordered" evidence="1">
    <location>
        <begin position="1"/>
        <end position="33"/>
    </location>
</feature>
<accession>A0A2U1TEC0</accession>
<dbReference type="RefSeq" id="WP_108393076.1">
    <property type="nucleotide sequence ID" value="NZ_CP026949.1"/>
</dbReference>
<protein>
    <submittedName>
        <fullName evidence="3">Aldo/keto reductase</fullName>
    </submittedName>
</protein>
<gene>
    <name evidence="3" type="ORF">DF223_06155</name>
</gene>
<dbReference type="CDD" id="cd19081">
    <property type="entry name" value="AKR_AKR9C1"/>
    <property type="match status" value="1"/>
</dbReference>
<evidence type="ECO:0000256" key="1">
    <source>
        <dbReference type="SAM" id="MobiDB-lite"/>
    </source>
</evidence>
<dbReference type="Proteomes" id="UP000244962">
    <property type="component" value="Unassembled WGS sequence"/>
</dbReference>
<name>A0A2U1TEC0_9MICO</name>
<dbReference type="Gene3D" id="3.20.20.100">
    <property type="entry name" value="NADP-dependent oxidoreductase domain"/>
    <property type="match status" value="1"/>
</dbReference>
<comment type="caution">
    <text evidence="3">The sequence shown here is derived from an EMBL/GenBank/DDBJ whole genome shotgun (WGS) entry which is preliminary data.</text>
</comment>
<reference evidence="4" key="1">
    <citation type="submission" date="2018-04" db="EMBL/GenBank/DDBJ databases">
        <authorList>
            <person name="Liu S."/>
            <person name="Wang Z."/>
            <person name="Li J."/>
        </authorList>
    </citation>
    <scope>NUCLEOTIDE SEQUENCE [LARGE SCALE GENOMIC DNA]</scope>
    <source>
        <strain evidence="4">622</strain>
    </source>
</reference>
<evidence type="ECO:0000259" key="2">
    <source>
        <dbReference type="Pfam" id="PF00248"/>
    </source>
</evidence>
<dbReference type="AlphaFoldDB" id="A0A2U1TEC0"/>
<dbReference type="InterPro" id="IPR036812">
    <property type="entry name" value="NAD(P)_OxRdtase_dom_sf"/>
</dbReference>
<dbReference type="Pfam" id="PF00248">
    <property type="entry name" value="Aldo_ket_red"/>
    <property type="match status" value="1"/>
</dbReference>
<dbReference type="InterPro" id="IPR050523">
    <property type="entry name" value="AKR_Detox_Biosynth"/>
</dbReference>
<feature type="domain" description="NADP-dependent oxidoreductase" evidence="2">
    <location>
        <begin position="85"/>
        <end position="371"/>
    </location>
</feature>
<evidence type="ECO:0000313" key="4">
    <source>
        <dbReference type="Proteomes" id="UP000244962"/>
    </source>
</evidence>
<dbReference type="OrthoDB" id="9768793at2"/>
<proteinExistence type="predicted"/>